<dbReference type="PRINTS" id="PR00377">
    <property type="entry name" value="IMPHPHTASES"/>
</dbReference>
<dbReference type="InterPro" id="IPR000760">
    <property type="entry name" value="Inositol_monophosphatase-like"/>
</dbReference>
<dbReference type="RefSeq" id="WP_257957868.1">
    <property type="nucleotide sequence ID" value="NZ_CP102780.1"/>
</dbReference>
<dbReference type="PROSITE" id="PS00629">
    <property type="entry name" value="IMP_1"/>
    <property type="match status" value="1"/>
</dbReference>
<evidence type="ECO:0000256" key="4">
    <source>
        <dbReference type="ARBA" id="ARBA00022842"/>
    </source>
</evidence>
<reference evidence="5" key="1">
    <citation type="submission" date="2022-08" db="EMBL/GenBank/DDBJ databases">
        <title>Multi-unit outbreak of Pandoraea commovens among non-cystic fibrosis intensive care patients from 2019 to 2021 in Berlin, Germany.</title>
        <authorList>
            <person name="Menzel P."/>
        </authorList>
    </citation>
    <scope>NUCLEOTIDE SEQUENCE</scope>
    <source>
        <strain evidence="5">LB-19-202-79</strain>
    </source>
</reference>
<keyword evidence="2" id="KW-0479">Metal-binding</keyword>
<organism evidence="5 6">
    <name type="scientific">Pandoraea commovens</name>
    <dbReference type="NCBI Taxonomy" id="2508289"/>
    <lineage>
        <taxon>Bacteria</taxon>
        <taxon>Pseudomonadati</taxon>
        <taxon>Pseudomonadota</taxon>
        <taxon>Betaproteobacteria</taxon>
        <taxon>Burkholderiales</taxon>
        <taxon>Burkholderiaceae</taxon>
        <taxon>Pandoraea</taxon>
    </lineage>
</organism>
<dbReference type="EMBL" id="CP102780">
    <property type="protein sequence ID" value="UVA77224.1"/>
    <property type="molecule type" value="Genomic_DNA"/>
</dbReference>
<dbReference type="Proteomes" id="UP001058980">
    <property type="component" value="Chromosome"/>
</dbReference>
<dbReference type="PANTHER" id="PTHR20854">
    <property type="entry name" value="INOSITOL MONOPHOSPHATASE"/>
    <property type="match status" value="1"/>
</dbReference>
<comment type="similarity">
    <text evidence="1">Belongs to the inositol monophosphatase superfamily.</text>
</comment>
<keyword evidence="3" id="KW-0378">Hydrolase</keyword>
<dbReference type="Gene3D" id="3.30.540.10">
    <property type="entry name" value="Fructose-1,6-Bisphosphatase, subunit A, domain 1"/>
    <property type="match status" value="1"/>
</dbReference>
<evidence type="ECO:0000256" key="1">
    <source>
        <dbReference type="ARBA" id="ARBA00009759"/>
    </source>
</evidence>
<dbReference type="SUPFAM" id="SSF56655">
    <property type="entry name" value="Carbohydrate phosphatase"/>
    <property type="match status" value="1"/>
</dbReference>
<protein>
    <submittedName>
        <fullName evidence="5">Inositol monophosphatase</fullName>
    </submittedName>
</protein>
<accession>A0ABY5Q9C2</accession>
<dbReference type="PANTHER" id="PTHR20854:SF4">
    <property type="entry name" value="INOSITOL-1-MONOPHOSPHATASE-RELATED"/>
    <property type="match status" value="1"/>
</dbReference>
<gene>
    <name evidence="5" type="ORF">NTU39_13910</name>
</gene>
<evidence type="ECO:0000313" key="5">
    <source>
        <dbReference type="EMBL" id="UVA77224.1"/>
    </source>
</evidence>
<dbReference type="Gene3D" id="3.40.190.80">
    <property type="match status" value="1"/>
</dbReference>
<proteinExistence type="inferred from homology"/>
<evidence type="ECO:0000256" key="3">
    <source>
        <dbReference type="ARBA" id="ARBA00022801"/>
    </source>
</evidence>
<dbReference type="Pfam" id="PF00459">
    <property type="entry name" value="Inositol_P"/>
    <property type="match status" value="1"/>
</dbReference>
<keyword evidence="6" id="KW-1185">Reference proteome</keyword>
<evidence type="ECO:0000313" key="6">
    <source>
        <dbReference type="Proteomes" id="UP001058980"/>
    </source>
</evidence>
<dbReference type="InterPro" id="IPR020583">
    <property type="entry name" value="Inositol_monoP_metal-BS"/>
</dbReference>
<keyword evidence="4" id="KW-0460">Magnesium</keyword>
<evidence type="ECO:0000256" key="2">
    <source>
        <dbReference type="ARBA" id="ARBA00022723"/>
    </source>
</evidence>
<name>A0ABY5Q9C2_9BURK</name>
<sequence>MTQKCRVKKPECREPIPASHRTSFMPDIDHRLAVAVRIVHEAARSALELFDARGRFALEEKGAREYVSEADRMIERRIREALAIDLSEDDVMGEEMGGEGSNAFWAIDPIDGTANFLRGSPLWGVSLGFVEDDEPVVGVIAYPSLGVTLSAARGRGVSRNGQSFERNIDFPSVHLAAVGDNARWPATEIAQVEYALRTSGWGLAEYRCATIGLGFAALGFVDGYLEKHTSIWDIAAGSVICREAGLGVHAHGTYDGGGQTIFAGTDALHAVVDRHLSRS</sequence>